<dbReference type="InterPro" id="IPR039276">
    <property type="entry name" value="SHH1/2"/>
</dbReference>
<keyword evidence="6" id="KW-1185">Reference proteome</keyword>
<gene>
    <name evidence="5" type="ORF">AMTR_s00011p00262800</name>
</gene>
<comment type="subcellular location">
    <subcellularLocation>
        <location evidence="1 2">Nucleus</location>
    </subcellularLocation>
</comment>
<sequence>MGRPPHNGAPAFRFTAPEVLEMEACLREVNNGIPAREVICALAEKFSASPDRTGKVTVNPKQVWNWFQNRRYAQRTRLIKAPGKLSVSPLPRGEEAAAARNVSNSAPVTSGRHAQDGPQLEFEARSARDGAWYDVAAFISHRMFETNDPEVRVRFSGFGSEEDEWVNVKKCVRLRSLPCETAECVVVLPGDLILCFQEGKEQALYFDAHVLDAQRRRHDVRGCRCRFLVRYDHDQSEEIVPLRKICRRPETDYRLQLLYASKELSSVDLRSTPHLGKEAAIVNPNQELKSADQKIGKQPPLDPNTNTVIALGALTSQSVNSLAMIQKNPSVIPVMAKEGSATAATETDPAVNPVNVEKSMAITDVNMGALASASGDAQ</sequence>
<organism evidence="5 6">
    <name type="scientific">Amborella trichopoda</name>
    <dbReference type="NCBI Taxonomy" id="13333"/>
    <lineage>
        <taxon>Eukaryota</taxon>
        <taxon>Viridiplantae</taxon>
        <taxon>Streptophyta</taxon>
        <taxon>Embryophyta</taxon>
        <taxon>Tracheophyta</taxon>
        <taxon>Spermatophyta</taxon>
        <taxon>Magnoliopsida</taxon>
        <taxon>Amborellales</taxon>
        <taxon>Amborellaceae</taxon>
        <taxon>Amborella</taxon>
    </lineage>
</organism>
<dbReference type="GO" id="GO:0003682">
    <property type="term" value="F:chromatin binding"/>
    <property type="evidence" value="ECO:0007669"/>
    <property type="project" value="InterPro"/>
</dbReference>
<evidence type="ECO:0000256" key="1">
    <source>
        <dbReference type="ARBA" id="ARBA00004123"/>
    </source>
</evidence>
<dbReference type="HOGENOM" id="CLU_053618_1_0_1"/>
<dbReference type="InterPro" id="IPR032001">
    <property type="entry name" value="SAWADEE_dom"/>
</dbReference>
<keyword evidence="2" id="KW-0371">Homeobox</keyword>
<reference evidence="6" key="1">
    <citation type="journal article" date="2013" name="Science">
        <title>The Amborella genome and the evolution of flowering plants.</title>
        <authorList>
            <consortium name="Amborella Genome Project"/>
        </authorList>
    </citation>
    <scope>NUCLEOTIDE SEQUENCE [LARGE SCALE GENOMIC DNA]</scope>
</reference>
<feature type="DNA-binding region" description="Homeobox" evidence="2">
    <location>
        <begin position="15"/>
        <end position="78"/>
    </location>
</feature>
<evidence type="ECO:0000313" key="5">
    <source>
        <dbReference type="EMBL" id="ERM94775.1"/>
    </source>
</evidence>
<dbReference type="SUPFAM" id="SSF46689">
    <property type="entry name" value="Homeodomain-like"/>
    <property type="match status" value="1"/>
</dbReference>
<dbReference type="Gene3D" id="2.30.30.140">
    <property type="match status" value="1"/>
</dbReference>
<dbReference type="PROSITE" id="PS50071">
    <property type="entry name" value="HOMEOBOX_2"/>
    <property type="match status" value="1"/>
</dbReference>
<proteinExistence type="predicted"/>
<name>W1NHX7_AMBTC</name>
<evidence type="ECO:0000313" key="6">
    <source>
        <dbReference type="Proteomes" id="UP000017836"/>
    </source>
</evidence>
<evidence type="ECO:0000256" key="3">
    <source>
        <dbReference type="SAM" id="MobiDB-lite"/>
    </source>
</evidence>
<dbReference type="Pfam" id="PF16719">
    <property type="entry name" value="SAWADEE"/>
    <property type="match status" value="1"/>
</dbReference>
<dbReference type="KEGG" id="atr:18422704"/>
<dbReference type="EMBL" id="KI397507">
    <property type="protein sequence ID" value="ERM94775.1"/>
    <property type="molecule type" value="Genomic_DNA"/>
</dbReference>
<dbReference type="Gene3D" id="2.40.50.40">
    <property type="match status" value="1"/>
</dbReference>
<dbReference type="Proteomes" id="UP000017836">
    <property type="component" value="Unassembled WGS sequence"/>
</dbReference>
<keyword evidence="2" id="KW-0238">DNA-binding</keyword>
<feature type="domain" description="Homeobox" evidence="4">
    <location>
        <begin position="13"/>
        <end position="77"/>
    </location>
</feature>
<dbReference type="CDD" id="cd00086">
    <property type="entry name" value="homeodomain"/>
    <property type="match status" value="1"/>
</dbReference>
<dbReference type="Gramene" id="ERM94775">
    <property type="protein sequence ID" value="ERM94775"/>
    <property type="gene ID" value="AMTR_s00011p00262800"/>
</dbReference>
<keyword evidence="2" id="KW-0539">Nucleus</keyword>
<dbReference type="eggNOG" id="ENOG502QSY0">
    <property type="taxonomic scope" value="Eukaryota"/>
</dbReference>
<dbReference type="OrthoDB" id="2018059at2759"/>
<dbReference type="InterPro" id="IPR009057">
    <property type="entry name" value="Homeodomain-like_sf"/>
</dbReference>
<accession>W1NHX7</accession>
<dbReference type="PANTHER" id="PTHR33827">
    <property type="entry name" value="PROTEIN SAWADEE HOMEODOMAIN HOMOLOG 2"/>
    <property type="match status" value="1"/>
</dbReference>
<evidence type="ECO:0000259" key="4">
    <source>
        <dbReference type="PROSITE" id="PS50071"/>
    </source>
</evidence>
<dbReference type="InterPro" id="IPR001356">
    <property type="entry name" value="HD"/>
</dbReference>
<dbReference type="SMART" id="SM00389">
    <property type="entry name" value="HOX"/>
    <property type="match status" value="1"/>
</dbReference>
<protein>
    <recommendedName>
        <fullName evidence="4">Homeobox domain-containing protein</fullName>
    </recommendedName>
</protein>
<evidence type="ECO:0000256" key="2">
    <source>
        <dbReference type="PROSITE-ProRule" id="PRU00108"/>
    </source>
</evidence>
<dbReference type="AlphaFoldDB" id="W1NHX7"/>
<feature type="region of interest" description="Disordered" evidence="3">
    <location>
        <begin position="97"/>
        <end position="118"/>
    </location>
</feature>
<dbReference type="GO" id="GO:0003677">
    <property type="term" value="F:DNA binding"/>
    <property type="evidence" value="ECO:0007669"/>
    <property type="project" value="UniProtKB-UniRule"/>
</dbReference>
<dbReference type="GO" id="GO:0005634">
    <property type="term" value="C:nucleus"/>
    <property type="evidence" value="ECO:0007669"/>
    <property type="project" value="UniProtKB-SubCell"/>
</dbReference>
<dbReference type="OMA" id="AFISHRM"/>
<dbReference type="PANTHER" id="PTHR33827:SF7">
    <property type="entry name" value="PROTEIN SAWADEE HOMEODOMAIN HOMOLOG 2"/>
    <property type="match status" value="1"/>
</dbReference>